<evidence type="ECO:0000313" key="4">
    <source>
        <dbReference type="EMBL" id="CAI8615122.1"/>
    </source>
</evidence>
<dbReference type="GO" id="GO:0008270">
    <property type="term" value="F:zinc ion binding"/>
    <property type="evidence" value="ECO:0007669"/>
    <property type="project" value="UniProtKB-KW"/>
</dbReference>
<keyword evidence="1" id="KW-0862">Zinc</keyword>
<dbReference type="GO" id="GO:0016567">
    <property type="term" value="P:protein ubiquitination"/>
    <property type="evidence" value="ECO:0007669"/>
    <property type="project" value="TreeGrafter"/>
</dbReference>
<keyword evidence="2" id="KW-0812">Transmembrane</keyword>
<keyword evidence="2" id="KW-0472">Membrane</keyword>
<keyword evidence="5" id="KW-1185">Reference proteome</keyword>
<protein>
    <recommendedName>
        <fullName evidence="3">RING-type domain-containing protein</fullName>
    </recommendedName>
</protein>
<keyword evidence="1" id="KW-0863">Zinc-finger</keyword>
<evidence type="ECO:0000256" key="2">
    <source>
        <dbReference type="SAM" id="Phobius"/>
    </source>
</evidence>
<dbReference type="Proteomes" id="UP001157006">
    <property type="component" value="Chromosome 5"/>
</dbReference>
<keyword evidence="1" id="KW-0479">Metal-binding</keyword>
<evidence type="ECO:0000313" key="5">
    <source>
        <dbReference type="Proteomes" id="UP001157006"/>
    </source>
</evidence>
<dbReference type="InterPro" id="IPR013083">
    <property type="entry name" value="Znf_RING/FYVE/PHD"/>
</dbReference>
<sequence>MASYTDLYMIGFIFLLIIFHTYYLYLRNRRLSSPNSLTTTTLIEERLDSSVLKSLPTFTYSSSIVTLHDCAICLSEYTDGHECRMLPNCNHVFHYQCIDAWFTSHSNCPLCRALVQPVSVDSHTEPGSVSGLGEPGEGSWYFPEPIGSPRRLFRVIVELPTEVSNFGRVFS</sequence>
<reference evidence="4 5" key="1">
    <citation type="submission" date="2023-01" db="EMBL/GenBank/DDBJ databases">
        <authorList>
            <person name="Kreplak J."/>
        </authorList>
    </citation>
    <scope>NUCLEOTIDE SEQUENCE [LARGE SCALE GENOMIC DNA]</scope>
</reference>
<dbReference type="PANTHER" id="PTHR45676">
    <property type="entry name" value="RING-H2 FINGER PROTEIN ATL51-RELATED"/>
    <property type="match status" value="1"/>
</dbReference>
<dbReference type="Gene3D" id="3.30.40.10">
    <property type="entry name" value="Zinc/RING finger domain, C3HC4 (zinc finger)"/>
    <property type="match status" value="1"/>
</dbReference>
<dbReference type="SUPFAM" id="SSF57850">
    <property type="entry name" value="RING/U-box"/>
    <property type="match status" value="1"/>
</dbReference>
<dbReference type="PROSITE" id="PS50089">
    <property type="entry name" value="ZF_RING_2"/>
    <property type="match status" value="1"/>
</dbReference>
<evidence type="ECO:0000256" key="1">
    <source>
        <dbReference type="PROSITE-ProRule" id="PRU00175"/>
    </source>
</evidence>
<dbReference type="CDD" id="cd16461">
    <property type="entry name" value="RING-H2_EL5-like"/>
    <property type="match status" value="1"/>
</dbReference>
<proteinExistence type="predicted"/>
<dbReference type="InterPro" id="IPR001841">
    <property type="entry name" value="Znf_RING"/>
</dbReference>
<dbReference type="Pfam" id="PF13639">
    <property type="entry name" value="zf-RING_2"/>
    <property type="match status" value="1"/>
</dbReference>
<accession>A0AAV1B3A0</accession>
<name>A0AAV1B3A0_VICFA</name>
<dbReference type="AlphaFoldDB" id="A0AAV1B3A0"/>
<organism evidence="4 5">
    <name type="scientific">Vicia faba</name>
    <name type="common">Broad bean</name>
    <name type="synonym">Faba vulgaris</name>
    <dbReference type="NCBI Taxonomy" id="3906"/>
    <lineage>
        <taxon>Eukaryota</taxon>
        <taxon>Viridiplantae</taxon>
        <taxon>Streptophyta</taxon>
        <taxon>Embryophyta</taxon>
        <taxon>Tracheophyta</taxon>
        <taxon>Spermatophyta</taxon>
        <taxon>Magnoliopsida</taxon>
        <taxon>eudicotyledons</taxon>
        <taxon>Gunneridae</taxon>
        <taxon>Pentapetalae</taxon>
        <taxon>rosids</taxon>
        <taxon>fabids</taxon>
        <taxon>Fabales</taxon>
        <taxon>Fabaceae</taxon>
        <taxon>Papilionoideae</taxon>
        <taxon>50 kb inversion clade</taxon>
        <taxon>NPAAA clade</taxon>
        <taxon>Hologalegina</taxon>
        <taxon>IRL clade</taxon>
        <taxon>Fabeae</taxon>
        <taxon>Vicia</taxon>
    </lineage>
</organism>
<evidence type="ECO:0000259" key="3">
    <source>
        <dbReference type="PROSITE" id="PS50089"/>
    </source>
</evidence>
<dbReference type="PANTHER" id="PTHR45676:SF98">
    <property type="entry name" value="RING-TYPE E3 UBIQUITIN TRANSFERASE"/>
    <property type="match status" value="1"/>
</dbReference>
<keyword evidence="2" id="KW-1133">Transmembrane helix</keyword>
<feature type="domain" description="RING-type" evidence="3">
    <location>
        <begin position="70"/>
        <end position="112"/>
    </location>
</feature>
<feature type="transmembrane region" description="Helical" evidence="2">
    <location>
        <begin position="6"/>
        <end position="26"/>
    </location>
</feature>
<dbReference type="EMBL" id="OX451740">
    <property type="protein sequence ID" value="CAI8615122.1"/>
    <property type="molecule type" value="Genomic_DNA"/>
</dbReference>
<dbReference type="SMART" id="SM00184">
    <property type="entry name" value="RING"/>
    <property type="match status" value="1"/>
</dbReference>
<gene>
    <name evidence="4" type="ORF">VFH_V163600</name>
</gene>